<dbReference type="PANTHER" id="PTHR10353">
    <property type="entry name" value="GLYCOSYL HYDROLASE"/>
    <property type="match status" value="1"/>
</dbReference>
<dbReference type="Proteomes" id="UP001265700">
    <property type="component" value="Unassembled WGS sequence"/>
</dbReference>
<dbReference type="InterPro" id="IPR017736">
    <property type="entry name" value="Glyco_hydro_1_beta-glucosidase"/>
</dbReference>
<evidence type="ECO:0000256" key="5">
    <source>
        <dbReference type="ARBA" id="ARBA00023001"/>
    </source>
</evidence>
<dbReference type="SUPFAM" id="SSF51445">
    <property type="entry name" value="(Trans)glycosidases"/>
    <property type="match status" value="1"/>
</dbReference>
<comment type="caution">
    <text evidence="10">The sequence shown here is derived from an EMBL/GenBank/DDBJ whole genome shotgun (WGS) entry which is preliminary data.</text>
</comment>
<keyword evidence="11" id="KW-1185">Reference proteome</keyword>
<keyword evidence="5" id="KW-0136">Cellulose degradation</keyword>
<gene>
    <name evidence="10" type="ORF">J2W49_001016</name>
</gene>
<keyword evidence="4 9" id="KW-0378">Hydrolase</keyword>
<dbReference type="InterPro" id="IPR001360">
    <property type="entry name" value="Glyco_hydro_1"/>
</dbReference>
<sequence length="451" mass="50032">MTNGLTFPAAFEWGCATAAFQIEGGAHEGGKLPSIWDDFCAQPGRIRDASDGLVACDHYHRYPEDVALMASLGFRHYRFSIAWTRVMDAQDRPNPAGLDFYRRLLDELHRHGITPNATLFHWDLPSHLEGGWLNRDTAHRFADYATLIARELGDRLPRVATLNEPWCSAFMGHDQGVFAPGLKDREASLVAAHHLMLAHGLGVQAWRAVRPDTALGIVLNPDLCDPASAAPADAAAARMAELERNDVFLDPLFGREWPTEMLAQIGTRSHERRAEDLAICAQPLDFIGLNYYTRSVARAPSAASEVRRGYALVPPSGADVPLTDIGWEICPSGLSRLVQNLSRQWPLPPVWITENGAADNTGVNEGDCPDVMRTNYLQVHLAELATLIQAGHDIRGYYVWSLLDNFEWAEGYSQRFGIVHVDYATQTRTPKHSARWLQALMQRSAGAAHNL</sequence>
<keyword evidence="6" id="KW-0119">Carbohydrate metabolism</keyword>
<protein>
    <recommendedName>
        <fullName evidence="3 9">Beta-glucosidase</fullName>
        <ecNumber evidence="3 9">3.2.1.21</ecNumber>
    </recommendedName>
</protein>
<dbReference type="EC" id="3.2.1.21" evidence="3 9"/>
<dbReference type="PROSITE" id="PS00653">
    <property type="entry name" value="GLYCOSYL_HYDROL_F1_2"/>
    <property type="match status" value="1"/>
</dbReference>
<proteinExistence type="inferred from homology"/>
<accession>A0ABU1WIF8</accession>
<comment type="similarity">
    <text evidence="2 9">Belongs to the glycosyl hydrolase 1 family.</text>
</comment>
<evidence type="ECO:0000256" key="2">
    <source>
        <dbReference type="ARBA" id="ARBA00010838"/>
    </source>
</evidence>
<dbReference type="EMBL" id="JAVDWU010000002">
    <property type="protein sequence ID" value="MDR7149067.1"/>
    <property type="molecule type" value="Genomic_DNA"/>
</dbReference>
<dbReference type="NCBIfam" id="TIGR03356">
    <property type="entry name" value="BGL"/>
    <property type="match status" value="1"/>
</dbReference>
<dbReference type="PRINTS" id="PR00131">
    <property type="entry name" value="GLHYDRLASE1"/>
</dbReference>
<dbReference type="PANTHER" id="PTHR10353:SF36">
    <property type="entry name" value="LP05116P"/>
    <property type="match status" value="1"/>
</dbReference>
<evidence type="ECO:0000313" key="10">
    <source>
        <dbReference type="EMBL" id="MDR7149067.1"/>
    </source>
</evidence>
<evidence type="ECO:0000256" key="6">
    <source>
        <dbReference type="ARBA" id="ARBA00023277"/>
    </source>
</evidence>
<dbReference type="InterPro" id="IPR017853">
    <property type="entry name" value="GH"/>
</dbReference>
<comment type="catalytic activity">
    <reaction evidence="1 9">
        <text>Hydrolysis of terminal, non-reducing beta-D-glucosyl residues with release of beta-D-glucose.</text>
        <dbReference type="EC" id="3.2.1.21"/>
    </reaction>
</comment>
<evidence type="ECO:0000256" key="4">
    <source>
        <dbReference type="ARBA" id="ARBA00022801"/>
    </source>
</evidence>
<name>A0ABU1WIF8_9BURK</name>
<evidence type="ECO:0000256" key="7">
    <source>
        <dbReference type="ARBA" id="ARBA00023295"/>
    </source>
</evidence>
<evidence type="ECO:0000256" key="1">
    <source>
        <dbReference type="ARBA" id="ARBA00000448"/>
    </source>
</evidence>
<dbReference type="InterPro" id="IPR033132">
    <property type="entry name" value="GH_1_N_CS"/>
</dbReference>
<dbReference type="RefSeq" id="WP_310312453.1">
    <property type="nucleotide sequence ID" value="NZ_JAVDWU010000002.1"/>
</dbReference>
<evidence type="ECO:0000313" key="11">
    <source>
        <dbReference type="Proteomes" id="UP001265700"/>
    </source>
</evidence>
<keyword evidence="7 9" id="KW-0326">Glycosidase</keyword>
<organism evidence="10 11">
    <name type="scientific">Hydrogenophaga palleronii</name>
    <dbReference type="NCBI Taxonomy" id="65655"/>
    <lineage>
        <taxon>Bacteria</taxon>
        <taxon>Pseudomonadati</taxon>
        <taxon>Pseudomonadota</taxon>
        <taxon>Betaproteobacteria</taxon>
        <taxon>Burkholderiales</taxon>
        <taxon>Comamonadaceae</taxon>
        <taxon>Hydrogenophaga</taxon>
    </lineage>
</organism>
<evidence type="ECO:0000256" key="8">
    <source>
        <dbReference type="ARBA" id="ARBA00023326"/>
    </source>
</evidence>
<evidence type="ECO:0000256" key="3">
    <source>
        <dbReference type="ARBA" id="ARBA00012744"/>
    </source>
</evidence>
<dbReference type="Gene3D" id="3.20.20.80">
    <property type="entry name" value="Glycosidases"/>
    <property type="match status" value="1"/>
</dbReference>
<evidence type="ECO:0000256" key="9">
    <source>
        <dbReference type="RuleBase" id="RU361175"/>
    </source>
</evidence>
<dbReference type="GO" id="GO:0008422">
    <property type="term" value="F:beta-glucosidase activity"/>
    <property type="evidence" value="ECO:0007669"/>
    <property type="project" value="UniProtKB-EC"/>
</dbReference>
<reference evidence="10 11" key="1">
    <citation type="submission" date="2023-07" db="EMBL/GenBank/DDBJ databases">
        <title>Sorghum-associated microbial communities from plants grown in Nebraska, USA.</title>
        <authorList>
            <person name="Schachtman D."/>
        </authorList>
    </citation>
    <scope>NUCLEOTIDE SEQUENCE [LARGE SCALE GENOMIC DNA]</scope>
    <source>
        <strain evidence="10 11">4249</strain>
    </source>
</reference>
<keyword evidence="8" id="KW-0624">Polysaccharide degradation</keyword>
<dbReference type="Pfam" id="PF00232">
    <property type="entry name" value="Glyco_hydro_1"/>
    <property type="match status" value="1"/>
</dbReference>